<evidence type="ECO:0000313" key="2">
    <source>
        <dbReference type="EMBL" id="KAF2273545.1"/>
    </source>
</evidence>
<dbReference type="PANTHER" id="PTHR14209">
    <property type="entry name" value="ISOAMYL ACETATE-HYDROLYZING ESTERASE 1"/>
    <property type="match status" value="1"/>
</dbReference>
<dbReference type="RefSeq" id="XP_033651084.1">
    <property type="nucleotide sequence ID" value="XM_033801713.1"/>
</dbReference>
<dbReference type="PANTHER" id="PTHR14209:SF19">
    <property type="entry name" value="ISOAMYL ACETATE-HYDROLYZING ESTERASE 1 HOMOLOG"/>
    <property type="match status" value="1"/>
</dbReference>
<dbReference type="Pfam" id="PF13472">
    <property type="entry name" value="Lipase_GDSL_2"/>
    <property type="match status" value="1"/>
</dbReference>
<dbReference type="InterPro" id="IPR045136">
    <property type="entry name" value="Iah1-like"/>
</dbReference>
<dbReference type="Gene3D" id="3.40.50.1110">
    <property type="entry name" value="SGNH hydrolase"/>
    <property type="match status" value="1"/>
</dbReference>
<sequence length="274" mass="30399">MADKPKKETGLPEIVLLGDSLTEWSFFEHNRGFGWVLQEMYKGKARVVNEGKAGWTSTLLIPNFTHLLTRATSATTPPTLLITIFLGANDACFTPTTTRLRSSAEDFIGTEIVPLPRFEETLRFFIEEILIADRLAEFGTKVVLMGPPPISIPRRQGSRRAYATYLSKKRYAEAVVEVARSYAETGRVVGVDVWRAMVGEVLGEEEGGVDACNEERLPGCGLEGAREFEAGVEGYFVDGLHLGTKGYEVVSREWLKVVLETWPELAPEKLGLEV</sequence>
<dbReference type="AlphaFoldDB" id="A0A6A6JB82"/>
<proteinExistence type="predicted"/>
<feature type="domain" description="SGNH hydrolase-type esterase" evidence="1">
    <location>
        <begin position="16"/>
        <end position="248"/>
    </location>
</feature>
<gene>
    <name evidence="2" type="ORF">EI97DRAFT_469515</name>
</gene>
<dbReference type="EMBL" id="ML986509">
    <property type="protein sequence ID" value="KAF2273545.1"/>
    <property type="molecule type" value="Genomic_DNA"/>
</dbReference>
<evidence type="ECO:0000313" key="3">
    <source>
        <dbReference type="Proteomes" id="UP000800097"/>
    </source>
</evidence>
<reference evidence="2" key="1">
    <citation type="journal article" date="2020" name="Stud. Mycol.">
        <title>101 Dothideomycetes genomes: a test case for predicting lifestyles and emergence of pathogens.</title>
        <authorList>
            <person name="Haridas S."/>
            <person name="Albert R."/>
            <person name="Binder M."/>
            <person name="Bloem J."/>
            <person name="Labutti K."/>
            <person name="Salamov A."/>
            <person name="Andreopoulos B."/>
            <person name="Baker S."/>
            <person name="Barry K."/>
            <person name="Bills G."/>
            <person name="Bluhm B."/>
            <person name="Cannon C."/>
            <person name="Castanera R."/>
            <person name="Culley D."/>
            <person name="Daum C."/>
            <person name="Ezra D."/>
            <person name="Gonzalez J."/>
            <person name="Henrissat B."/>
            <person name="Kuo A."/>
            <person name="Liang C."/>
            <person name="Lipzen A."/>
            <person name="Lutzoni F."/>
            <person name="Magnuson J."/>
            <person name="Mondo S."/>
            <person name="Nolan M."/>
            <person name="Ohm R."/>
            <person name="Pangilinan J."/>
            <person name="Park H.-J."/>
            <person name="Ramirez L."/>
            <person name="Alfaro M."/>
            <person name="Sun H."/>
            <person name="Tritt A."/>
            <person name="Yoshinaga Y."/>
            <person name="Zwiers L.-H."/>
            <person name="Turgeon B."/>
            <person name="Goodwin S."/>
            <person name="Spatafora J."/>
            <person name="Crous P."/>
            <person name="Grigoriev I."/>
        </authorList>
    </citation>
    <scope>NUCLEOTIDE SEQUENCE</scope>
    <source>
        <strain evidence="2">CBS 379.55</strain>
    </source>
</reference>
<accession>A0A6A6JB82</accession>
<keyword evidence="2" id="KW-0378">Hydrolase</keyword>
<keyword evidence="3" id="KW-1185">Reference proteome</keyword>
<dbReference type="SUPFAM" id="SSF52266">
    <property type="entry name" value="SGNH hydrolase"/>
    <property type="match status" value="1"/>
</dbReference>
<dbReference type="GeneID" id="54554888"/>
<dbReference type="GO" id="GO:0016788">
    <property type="term" value="F:hydrolase activity, acting on ester bonds"/>
    <property type="evidence" value="ECO:0007669"/>
    <property type="project" value="InterPro"/>
</dbReference>
<protein>
    <submittedName>
        <fullName evidence="2">SGNH hydrolase</fullName>
    </submittedName>
</protein>
<dbReference type="Proteomes" id="UP000800097">
    <property type="component" value="Unassembled WGS sequence"/>
</dbReference>
<dbReference type="InterPro" id="IPR013830">
    <property type="entry name" value="SGNH_hydro"/>
</dbReference>
<name>A0A6A6JB82_WESOR</name>
<dbReference type="InterPro" id="IPR036514">
    <property type="entry name" value="SGNH_hydro_sf"/>
</dbReference>
<dbReference type="OrthoDB" id="671439at2759"/>
<evidence type="ECO:0000259" key="1">
    <source>
        <dbReference type="Pfam" id="PF13472"/>
    </source>
</evidence>
<organism evidence="2 3">
    <name type="scientific">Westerdykella ornata</name>
    <dbReference type="NCBI Taxonomy" id="318751"/>
    <lineage>
        <taxon>Eukaryota</taxon>
        <taxon>Fungi</taxon>
        <taxon>Dikarya</taxon>
        <taxon>Ascomycota</taxon>
        <taxon>Pezizomycotina</taxon>
        <taxon>Dothideomycetes</taxon>
        <taxon>Pleosporomycetidae</taxon>
        <taxon>Pleosporales</taxon>
        <taxon>Sporormiaceae</taxon>
        <taxon>Westerdykella</taxon>
    </lineage>
</organism>